<evidence type="ECO:0000313" key="3">
    <source>
        <dbReference type="Proteomes" id="UP001235874"/>
    </source>
</evidence>
<dbReference type="Proteomes" id="UP001235874">
    <property type="component" value="Chromosome"/>
</dbReference>
<sequence>MRELATVARIYLRMLGVYVRAVLEYRTDALILIAATVLTQLAGVVFLLAVFAQVPALGGWLRWEVMCVYAMVVLAEGIGSLLFEGTWHLAAFVNLGVLDYLLVRPYPVVLQVTGSTVGPNGLGTTGLGLVLLGLAVPRIDVDWGPAVVAWALILLVSGILVKIAINLATNSTAFWLLSPSSSLAATVHTLGDLARYPITVYGVGVRTVVTMVPLAFVGYFPAASLLGKGVSATIGAFTPLVAAGSLAAAWAYFRLGLRRYESAGN</sequence>
<dbReference type="Pfam" id="PF06182">
    <property type="entry name" value="ABC2_membrane_6"/>
    <property type="match status" value="1"/>
</dbReference>
<feature type="transmembrane region" description="Helical" evidence="1">
    <location>
        <begin position="63"/>
        <end position="83"/>
    </location>
</feature>
<dbReference type="AlphaFoldDB" id="A0AAJ6HUV1"/>
<protein>
    <submittedName>
        <fullName evidence="2">ABC-2 family transporter protein</fullName>
    </submittedName>
</protein>
<dbReference type="EMBL" id="CP130472">
    <property type="protein sequence ID" value="WLS44993.1"/>
    <property type="molecule type" value="Genomic_DNA"/>
</dbReference>
<feature type="transmembrane region" description="Helical" evidence="1">
    <location>
        <begin position="232"/>
        <end position="253"/>
    </location>
</feature>
<evidence type="ECO:0000256" key="1">
    <source>
        <dbReference type="SAM" id="Phobius"/>
    </source>
</evidence>
<dbReference type="InterPro" id="IPR010390">
    <property type="entry name" value="ABC-2_transporter-like"/>
</dbReference>
<keyword evidence="1" id="KW-0812">Transmembrane</keyword>
<keyword evidence="1" id="KW-1133">Transmembrane helix</keyword>
<organism evidence="2 3">
    <name type="scientific">Micromonospora profundi</name>
    <dbReference type="NCBI Taxonomy" id="1420889"/>
    <lineage>
        <taxon>Bacteria</taxon>
        <taxon>Bacillati</taxon>
        <taxon>Actinomycetota</taxon>
        <taxon>Actinomycetes</taxon>
        <taxon>Micromonosporales</taxon>
        <taxon>Micromonosporaceae</taxon>
        <taxon>Micromonospora</taxon>
    </lineage>
</organism>
<evidence type="ECO:0000313" key="2">
    <source>
        <dbReference type="EMBL" id="WLS44993.1"/>
    </source>
</evidence>
<feature type="transmembrane region" description="Helical" evidence="1">
    <location>
        <begin position="29"/>
        <end position="51"/>
    </location>
</feature>
<name>A0AAJ6HUV1_9ACTN</name>
<dbReference type="PANTHER" id="PTHR36833">
    <property type="entry name" value="SLR0610 PROTEIN-RELATED"/>
    <property type="match status" value="1"/>
</dbReference>
<dbReference type="PANTHER" id="PTHR36833:SF1">
    <property type="entry name" value="INTEGRAL MEMBRANE TRANSPORT PROTEIN"/>
    <property type="match status" value="1"/>
</dbReference>
<feature type="transmembrane region" description="Helical" evidence="1">
    <location>
        <begin position="198"/>
        <end position="220"/>
    </location>
</feature>
<feature type="transmembrane region" description="Helical" evidence="1">
    <location>
        <begin position="117"/>
        <end position="136"/>
    </location>
</feature>
<dbReference type="KEGG" id="mprn:Q3V37_27080"/>
<feature type="transmembrane region" description="Helical" evidence="1">
    <location>
        <begin position="148"/>
        <end position="177"/>
    </location>
</feature>
<dbReference type="RefSeq" id="WP_053657561.1">
    <property type="nucleotide sequence ID" value="NZ_CP130472.1"/>
</dbReference>
<keyword evidence="1" id="KW-0472">Membrane</keyword>
<reference evidence="2 3" key="1">
    <citation type="submission" date="2023-07" db="EMBL/GenBank/DDBJ databases">
        <title>Micromonospora profundi TRM 95458 converts glycerol to a new osmotic compound.</title>
        <authorList>
            <person name="Lu D."/>
        </authorList>
    </citation>
    <scope>NUCLEOTIDE SEQUENCE [LARGE SCALE GENOMIC DNA]</scope>
    <source>
        <strain evidence="2 3">TRM95458</strain>
    </source>
</reference>
<accession>A0AAJ6HUV1</accession>
<gene>
    <name evidence="2" type="ORF">Q3V37_27080</name>
</gene>
<proteinExistence type="predicted"/>
<keyword evidence="3" id="KW-1185">Reference proteome</keyword>